<evidence type="ECO:0000259" key="3">
    <source>
        <dbReference type="Pfam" id="PF03936"/>
    </source>
</evidence>
<dbReference type="Gene3D" id="1.10.600.10">
    <property type="entry name" value="Farnesyl Diphosphate Synthase"/>
    <property type="match status" value="1"/>
</dbReference>
<dbReference type="Proteomes" id="UP001177003">
    <property type="component" value="Chromosome 4"/>
</dbReference>
<dbReference type="Pfam" id="PF01397">
    <property type="entry name" value="Terpene_synth"/>
    <property type="match status" value="1"/>
</dbReference>
<proteinExistence type="predicted"/>
<feature type="domain" description="Terpene synthase N-terminal" evidence="2">
    <location>
        <begin position="24"/>
        <end position="183"/>
    </location>
</feature>
<dbReference type="SUPFAM" id="SSF48576">
    <property type="entry name" value="Terpenoid synthases"/>
    <property type="match status" value="1"/>
</dbReference>
<dbReference type="GO" id="GO:0016114">
    <property type="term" value="P:terpenoid biosynthetic process"/>
    <property type="evidence" value="ECO:0007669"/>
    <property type="project" value="InterPro"/>
</dbReference>
<evidence type="ECO:0000259" key="2">
    <source>
        <dbReference type="Pfam" id="PF01397"/>
    </source>
</evidence>
<dbReference type="InterPro" id="IPR050148">
    <property type="entry name" value="Terpene_synthase-like"/>
</dbReference>
<feature type="domain" description="Terpene synthase metal-binding" evidence="3">
    <location>
        <begin position="252"/>
        <end position="322"/>
    </location>
</feature>
<gene>
    <name evidence="4" type="ORF">LSALG_LOCUS19580</name>
</gene>
<keyword evidence="1" id="KW-0479">Metal-binding</keyword>
<dbReference type="PANTHER" id="PTHR31225">
    <property type="entry name" value="OS04G0344100 PROTEIN-RELATED"/>
    <property type="match status" value="1"/>
</dbReference>
<evidence type="ECO:0000313" key="4">
    <source>
        <dbReference type="EMBL" id="CAI9279802.1"/>
    </source>
</evidence>
<organism evidence="4 5">
    <name type="scientific">Lactuca saligna</name>
    <name type="common">Willowleaf lettuce</name>
    <dbReference type="NCBI Taxonomy" id="75948"/>
    <lineage>
        <taxon>Eukaryota</taxon>
        <taxon>Viridiplantae</taxon>
        <taxon>Streptophyta</taxon>
        <taxon>Embryophyta</taxon>
        <taxon>Tracheophyta</taxon>
        <taxon>Spermatophyta</taxon>
        <taxon>Magnoliopsida</taxon>
        <taxon>eudicotyledons</taxon>
        <taxon>Gunneridae</taxon>
        <taxon>Pentapetalae</taxon>
        <taxon>asterids</taxon>
        <taxon>campanulids</taxon>
        <taxon>Asterales</taxon>
        <taxon>Asteraceae</taxon>
        <taxon>Cichorioideae</taxon>
        <taxon>Cichorieae</taxon>
        <taxon>Lactucinae</taxon>
        <taxon>Lactuca</taxon>
    </lineage>
</organism>
<protein>
    <submittedName>
        <fullName evidence="4">Uncharacterized protein</fullName>
    </submittedName>
</protein>
<dbReference type="Gene3D" id="1.50.10.130">
    <property type="entry name" value="Terpene synthase, N-terminal domain"/>
    <property type="match status" value="1"/>
</dbReference>
<name>A0AA35YTU3_LACSI</name>
<accession>A0AA35YTU3</accession>
<dbReference type="InterPro" id="IPR008949">
    <property type="entry name" value="Isoprenoid_synthase_dom_sf"/>
</dbReference>
<dbReference type="Pfam" id="PF03936">
    <property type="entry name" value="Terpene_synth_C"/>
    <property type="match status" value="1"/>
</dbReference>
<dbReference type="InterPro" id="IPR008930">
    <property type="entry name" value="Terpenoid_cyclase/PrenylTrfase"/>
</dbReference>
<dbReference type="GO" id="GO:0010333">
    <property type="term" value="F:terpene synthase activity"/>
    <property type="evidence" value="ECO:0007669"/>
    <property type="project" value="InterPro"/>
</dbReference>
<keyword evidence="5" id="KW-1185">Reference proteome</keyword>
<dbReference type="InterPro" id="IPR005630">
    <property type="entry name" value="Terpene_synthase_metal-bd"/>
</dbReference>
<sequence>MTTEAIGITNQFSERRSADYKPNIWNYDFLQSLQSEFHEEEYRLQVQKAREEVKSLFVESLEPVAKLELIDNISKLGLTTYFQKEINGVIDSFQSFKDGNGNVNIESDLYGTSLCFRILRLHGFNISQGIFKGFVDNVEKNMNFNVKAMVSLFEASHLALEGEDILGKAQALASFYLKNVYQQLDVEHGKEIYDPLRLPLNMRVEWFNIKSHIQDYAKVSPNFNLLKLAKLNFNMVQAVHQSELKDMLSWWKKVGVMKNISFTRNRVVESYLWSVGVAFEPQYGYLRKCLTKVINLVLIIDDVYDVFGTLDELETFTHIIER</sequence>
<dbReference type="EMBL" id="OX465080">
    <property type="protein sequence ID" value="CAI9279802.1"/>
    <property type="molecule type" value="Genomic_DNA"/>
</dbReference>
<reference evidence="4" key="1">
    <citation type="submission" date="2023-04" db="EMBL/GenBank/DDBJ databases">
        <authorList>
            <person name="Vijverberg K."/>
            <person name="Xiong W."/>
            <person name="Schranz E."/>
        </authorList>
    </citation>
    <scope>NUCLEOTIDE SEQUENCE</scope>
</reference>
<evidence type="ECO:0000256" key="1">
    <source>
        <dbReference type="ARBA" id="ARBA00022723"/>
    </source>
</evidence>
<dbReference type="InterPro" id="IPR001906">
    <property type="entry name" value="Terpene_synth_N"/>
</dbReference>
<dbReference type="SUPFAM" id="SSF48239">
    <property type="entry name" value="Terpenoid cyclases/Protein prenyltransferases"/>
    <property type="match status" value="1"/>
</dbReference>
<dbReference type="AlphaFoldDB" id="A0AA35YTU3"/>
<dbReference type="PANTHER" id="PTHR31225:SF94">
    <property type="entry name" value="ALPHA-FARNESENE SYNTHASE"/>
    <property type="match status" value="1"/>
</dbReference>
<dbReference type="GO" id="GO:0000287">
    <property type="term" value="F:magnesium ion binding"/>
    <property type="evidence" value="ECO:0007669"/>
    <property type="project" value="InterPro"/>
</dbReference>
<evidence type="ECO:0000313" key="5">
    <source>
        <dbReference type="Proteomes" id="UP001177003"/>
    </source>
</evidence>
<dbReference type="InterPro" id="IPR036965">
    <property type="entry name" value="Terpene_synth_N_sf"/>
</dbReference>